<dbReference type="Proteomes" id="UP000438429">
    <property type="component" value="Unassembled WGS sequence"/>
</dbReference>
<keyword evidence="7" id="KW-0418">Kinase</keyword>
<accession>A0A6A4SL15</accession>
<dbReference type="EMBL" id="VEVO01000013">
    <property type="protein sequence ID" value="KAF0033235.1"/>
    <property type="molecule type" value="Genomic_DNA"/>
</dbReference>
<keyword evidence="5" id="KW-0808">Transferase</keyword>
<reference evidence="15 16" key="1">
    <citation type="submission" date="2019-06" db="EMBL/GenBank/DDBJ databases">
        <title>Draft genomes of female and male turbot (Scophthalmus maximus).</title>
        <authorList>
            <person name="Xu H."/>
            <person name="Xu X.-W."/>
            <person name="Shao C."/>
            <person name="Chen S."/>
        </authorList>
    </citation>
    <scope>NUCLEOTIDE SEQUENCE [LARGE SCALE GENOMIC DNA]</scope>
    <source>
        <strain evidence="15">Ysfricsl-2016a</strain>
        <tissue evidence="15">Blood</tissue>
    </source>
</reference>
<feature type="compositionally biased region" description="Basic and acidic residues" evidence="13">
    <location>
        <begin position="521"/>
        <end position="530"/>
    </location>
</feature>
<evidence type="ECO:0000256" key="3">
    <source>
        <dbReference type="ARBA" id="ARBA00022490"/>
    </source>
</evidence>
<comment type="subcellular location">
    <subcellularLocation>
        <location evidence="1">Cytoplasm</location>
    </subcellularLocation>
</comment>
<dbReference type="Gene3D" id="1.10.510.10">
    <property type="entry name" value="Transferase(Phosphotransferase) domain 1"/>
    <property type="match status" value="1"/>
</dbReference>
<dbReference type="SMART" id="SM00220">
    <property type="entry name" value="S_TKc"/>
    <property type="match status" value="1"/>
</dbReference>
<keyword evidence="8" id="KW-0067">ATP-binding</keyword>
<feature type="compositionally biased region" description="Low complexity" evidence="13">
    <location>
        <begin position="505"/>
        <end position="520"/>
    </location>
</feature>
<dbReference type="EC" id="2.7.11.1" evidence="2"/>
<dbReference type="AlphaFoldDB" id="A0A6A4SL15"/>
<evidence type="ECO:0000256" key="9">
    <source>
        <dbReference type="ARBA" id="ARBA00047899"/>
    </source>
</evidence>
<comment type="caution">
    <text evidence="15">The sequence shown here is derived from an EMBL/GenBank/DDBJ whole genome shotgun (WGS) entry which is preliminary data.</text>
</comment>
<dbReference type="PROSITE" id="PS00108">
    <property type="entry name" value="PROTEIN_KINASE_ST"/>
    <property type="match status" value="1"/>
</dbReference>
<dbReference type="PANTHER" id="PTHR24359:SF36">
    <property type="entry name" value="SERINE_THREONINE-PROTEIN KINASE SBK1"/>
    <property type="match status" value="1"/>
</dbReference>
<feature type="domain" description="Protein kinase" evidence="14">
    <location>
        <begin position="181"/>
        <end position="446"/>
    </location>
</feature>
<evidence type="ECO:0000256" key="1">
    <source>
        <dbReference type="ARBA" id="ARBA00004496"/>
    </source>
</evidence>
<evidence type="ECO:0000256" key="11">
    <source>
        <dbReference type="ARBA" id="ARBA00071614"/>
    </source>
</evidence>
<evidence type="ECO:0000256" key="12">
    <source>
        <dbReference type="ARBA" id="ARBA00081824"/>
    </source>
</evidence>
<dbReference type="FunFam" id="3.30.200.20:FF:000040">
    <property type="entry name" value="Dual specificity mitogen-activated protein kinase kinase"/>
    <property type="match status" value="1"/>
</dbReference>
<evidence type="ECO:0000256" key="4">
    <source>
        <dbReference type="ARBA" id="ARBA00022527"/>
    </source>
</evidence>
<feature type="region of interest" description="Disordered" evidence="13">
    <location>
        <begin position="452"/>
        <end position="477"/>
    </location>
</feature>
<keyword evidence="3" id="KW-0963">Cytoplasm</keyword>
<evidence type="ECO:0000256" key="2">
    <source>
        <dbReference type="ARBA" id="ARBA00012513"/>
    </source>
</evidence>
<evidence type="ECO:0000256" key="5">
    <source>
        <dbReference type="ARBA" id="ARBA00022679"/>
    </source>
</evidence>
<dbReference type="GO" id="GO:0004674">
    <property type="term" value="F:protein serine/threonine kinase activity"/>
    <property type="evidence" value="ECO:0007669"/>
    <property type="project" value="UniProtKB-KW"/>
</dbReference>
<feature type="region of interest" description="Disordered" evidence="13">
    <location>
        <begin position="503"/>
        <end position="530"/>
    </location>
</feature>
<dbReference type="InterPro" id="IPR008271">
    <property type="entry name" value="Ser/Thr_kinase_AS"/>
</dbReference>
<dbReference type="SUPFAM" id="SSF56112">
    <property type="entry name" value="Protein kinase-like (PK-like)"/>
    <property type="match status" value="1"/>
</dbReference>
<evidence type="ECO:0000259" key="14">
    <source>
        <dbReference type="PROSITE" id="PS50011"/>
    </source>
</evidence>
<gene>
    <name evidence="15" type="ORF">F2P81_015525</name>
</gene>
<evidence type="ECO:0000256" key="7">
    <source>
        <dbReference type="ARBA" id="ARBA00022777"/>
    </source>
</evidence>
<evidence type="ECO:0000256" key="8">
    <source>
        <dbReference type="ARBA" id="ARBA00022840"/>
    </source>
</evidence>
<dbReference type="PANTHER" id="PTHR24359">
    <property type="entry name" value="SERINE/THREONINE-PROTEIN KINASE SBK1"/>
    <property type="match status" value="1"/>
</dbReference>
<comment type="catalytic activity">
    <reaction evidence="10">
        <text>L-seryl-[protein] + ATP = O-phospho-L-seryl-[protein] + ADP + H(+)</text>
        <dbReference type="Rhea" id="RHEA:17989"/>
        <dbReference type="Rhea" id="RHEA-COMP:9863"/>
        <dbReference type="Rhea" id="RHEA-COMP:11604"/>
        <dbReference type="ChEBI" id="CHEBI:15378"/>
        <dbReference type="ChEBI" id="CHEBI:29999"/>
        <dbReference type="ChEBI" id="CHEBI:30616"/>
        <dbReference type="ChEBI" id="CHEBI:83421"/>
        <dbReference type="ChEBI" id="CHEBI:456216"/>
        <dbReference type="EC" id="2.7.11.1"/>
    </reaction>
</comment>
<dbReference type="GO" id="GO:0005524">
    <property type="term" value="F:ATP binding"/>
    <property type="evidence" value="ECO:0007669"/>
    <property type="project" value="UniProtKB-KW"/>
</dbReference>
<dbReference type="Pfam" id="PF00069">
    <property type="entry name" value="Pkinase"/>
    <property type="match status" value="1"/>
</dbReference>
<organism evidence="15 16">
    <name type="scientific">Scophthalmus maximus</name>
    <name type="common">Turbot</name>
    <name type="synonym">Psetta maxima</name>
    <dbReference type="NCBI Taxonomy" id="52904"/>
    <lineage>
        <taxon>Eukaryota</taxon>
        <taxon>Metazoa</taxon>
        <taxon>Chordata</taxon>
        <taxon>Craniata</taxon>
        <taxon>Vertebrata</taxon>
        <taxon>Euteleostomi</taxon>
        <taxon>Actinopterygii</taxon>
        <taxon>Neopterygii</taxon>
        <taxon>Teleostei</taxon>
        <taxon>Neoteleostei</taxon>
        <taxon>Acanthomorphata</taxon>
        <taxon>Carangaria</taxon>
        <taxon>Pleuronectiformes</taxon>
        <taxon>Pleuronectoidei</taxon>
        <taxon>Scophthalmidae</taxon>
        <taxon>Scophthalmus</taxon>
    </lineage>
</organism>
<dbReference type="CDD" id="cd13987">
    <property type="entry name" value="STKc_SBK1"/>
    <property type="match status" value="1"/>
</dbReference>
<dbReference type="GO" id="GO:1902531">
    <property type="term" value="P:regulation of intracellular signal transduction"/>
    <property type="evidence" value="ECO:0007669"/>
    <property type="project" value="UniProtKB-ARBA"/>
</dbReference>
<feature type="compositionally biased region" description="Low complexity" evidence="13">
    <location>
        <begin position="452"/>
        <end position="472"/>
    </location>
</feature>
<name>A0A6A4SL15_SCOMX</name>
<keyword evidence="4" id="KW-0723">Serine/threonine-protein kinase</keyword>
<feature type="compositionally biased region" description="Acidic residues" evidence="13">
    <location>
        <begin position="16"/>
        <end position="25"/>
    </location>
</feature>
<dbReference type="GO" id="GO:0005737">
    <property type="term" value="C:cytoplasm"/>
    <property type="evidence" value="ECO:0007669"/>
    <property type="project" value="UniProtKB-SubCell"/>
</dbReference>
<evidence type="ECO:0000313" key="15">
    <source>
        <dbReference type="EMBL" id="KAF0033235.1"/>
    </source>
</evidence>
<dbReference type="FunFam" id="1.10.510.10:FF:000337">
    <property type="entry name" value="Serine/threonine-protein kinase SBK1"/>
    <property type="match status" value="1"/>
</dbReference>
<evidence type="ECO:0000256" key="6">
    <source>
        <dbReference type="ARBA" id="ARBA00022741"/>
    </source>
</evidence>
<dbReference type="PROSITE" id="PS50011">
    <property type="entry name" value="PROTEIN_KINASE_DOM"/>
    <property type="match status" value="1"/>
</dbReference>
<dbReference type="InterPro" id="IPR000719">
    <property type="entry name" value="Prot_kinase_dom"/>
</dbReference>
<evidence type="ECO:0000313" key="16">
    <source>
        <dbReference type="Proteomes" id="UP000438429"/>
    </source>
</evidence>
<feature type="compositionally biased region" description="Polar residues" evidence="13">
    <location>
        <begin position="34"/>
        <end position="46"/>
    </location>
</feature>
<feature type="region of interest" description="Disordered" evidence="13">
    <location>
        <begin position="1"/>
        <end position="71"/>
    </location>
</feature>
<comment type="catalytic activity">
    <reaction evidence="9">
        <text>L-threonyl-[protein] + ATP = O-phospho-L-threonyl-[protein] + ADP + H(+)</text>
        <dbReference type="Rhea" id="RHEA:46608"/>
        <dbReference type="Rhea" id="RHEA-COMP:11060"/>
        <dbReference type="Rhea" id="RHEA-COMP:11605"/>
        <dbReference type="ChEBI" id="CHEBI:15378"/>
        <dbReference type="ChEBI" id="CHEBI:30013"/>
        <dbReference type="ChEBI" id="CHEBI:30616"/>
        <dbReference type="ChEBI" id="CHEBI:61977"/>
        <dbReference type="ChEBI" id="CHEBI:456216"/>
        <dbReference type="EC" id="2.7.11.1"/>
    </reaction>
</comment>
<sequence>MSAGTCAHSSAADTRSEEEEEEEREAEIKEANVTDRSITGHSSRSALRQRPGDVPPSVRAQSPSVCRRCGPRPLKARPAFDVIHSSVSAAGLGQPALRLVGRVEVLLLQTFLAERAARRAEIIPLVRVLRQNVRLQTRPRPRPSSRMNSSPHGSRASVDILEELQLIAAQNLERLDINKYYEVIRELGKGTYGKVDLVVHKIRGTKMALKFLRKKTTKLKSFLREYSISLYLSPCPFIINMYGIAFETDDYYVFAQEFAPAGDLFDIIPPQVGLPEAVAKRCVHQVAIGLDYLHCKKLVHRDIKPENILIFDRECRKVKLSDFGMTRRAGSPVKRVSGTIPYTAPELCDASRHEGFCVDASTDVWAFGVLLFCMLTGNFPWEKAMPSDAFYEEFVRWQRRRTGTVPSQWRRFTDEALRMFRRLLSVEQERRCSVKEVFSHFNHCWMLDTQNGNSSSGGPAGGAPPLDMSSSSSEEDVLVDRLKHQSLSPACAAAKGSVMMDTHYSSASTNSSPSSTGSYERVNRENNERGGRMLVATSIEICV</sequence>
<evidence type="ECO:0000256" key="13">
    <source>
        <dbReference type="SAM" id="MobiDB-lite"/>
    </source>
</evidence>
<dbReference type="InterPro" id="IPR011009">
    <property type="entry name" value="Kinase-like_dom_sf"/>
</dbReference>
<keyword evidence="6" id="KW-0547">Nucleotide-binding</keyword>
<protein>
    <recommendedName>
        <fullName evidence="11">Serine/threonine-protein kinase SBK1</fullName>
        <ecNumber evidence="2">2.7.11.1</ecNumber>
    </recommendedName>
    <alternativeName>
        <fullName evidence="12">SH3 domain-binding kinase 1</fullName>
    </alternativeName>
</protein>
<proteinExistence type="predicted"/>
<evidence type="ECO:0000256" key="10">
    <source>
        <dbReference type="ARBA" id="ARBA00048679"/>
    </source>
</evidence>